<feature type="signal peptide" evidence="6">
    <location>
        <begin position="1"/>
        <end position="21"/>
    </location>
</feature>
<evidence type="ECO:0000259" key="7">
    <source>
        <dbReference type="PROSITE" id="PS50983"/>
    </source>
</evidence>
<dbReference type="PANTHER" id="PTHR30532:SF25">
    <property type="entry name" value="IRON(III) DICITRATE-BINDING PERIPLASMIC PROTEIN"/>
    <property type="match status" value="1"/>
</dbReference>
<sequence length="312" mass="33974">MLLKRFLSVLALLSFVSTVHATSLRTVEDVYGKKVTIPNSPQRIITLSEIDLDIALALGVTPVGTVNGRGQQSLPRYLESAIGGDIEIVGDLNRPNLEKILELEPDLILTTPNRPEVIELLGEIAPTIVTFQRGEPWKETFDRTAQILNRQQAAKDFMAQYQSAAQQAKQAIGDKLGQTISVVRWNPKGPAYMFRDSFASQVIDDLGMKRPDYQQDPGHTHSLSLSLEALELLDGDWMVVGTLSTIGEAVDAMKQAEATPAFQQLSAIQSGRYAAVDGSLWTSVGGPLAALKVMEDIVQLVSQPGAEPLVKN</sequence>
<accession>A0ABU3ZML2</accession>
<keyword evidence="4" id="KW-0410">Iron transport</keyword>
<evidence type="ECO:0000256" key="4">
    <source>
        <dbReference type="ARBA" id="ARBA00022496"/>
    </source>
</evidence>
<protein>
    <submittedName>
        <fullName evidence="8">Iron-siderophore ABC transporter substrate-binding protein</fullName>
    </submittedName>
</protein>
<feature type="chain" id="PRO_5046000619" evidence="6">
    <location>
        <begin position="22"/>
        <end position="312"/>
    </location>
</feature>
<dbReference type="PANTHER" id="PTHR30532">
    <property type="entry name" value="IRON III DICITRATE-BINDING PERIPLASMIC PROTEIN"/>
    <property type="match status" value="1"/>
</dbReference>
<dbReference type="CDD" id="cd01146">
    <property type="entry name" value="FhuD"/>
    <property type="match status" value="1"/>
</dbReference>
<evidence type="ECO:0000256" key="3">
    <source>
        <dbReference type="ARBA" id="ARBA00022448"/>
    </source>
</evidence>
<dbReference type="Pfam" id="PF01497">
    <property type="entry name" value="Peripla_BP_2"/>
    <property type="match status" value="1"/>
</dbReference>
<organism evidence="8 9">
    <name type="scientific">Photobacterium rosenbergii</name>
    <dbReference type="NCBI Taxonomy" id="294936"/>
    <lineage>
        <taxon>Bacteria</taxon>
        <taxon>Pseudomonadati</taxon>
        <taxon>Pseudomonadota</taxon>
        <taxon>Gammaproteobacteria</taxon>
        <taxon>Vibrionales</taxon>
        <taxon>Vibrionaceae</taxon>
        <taxon>Photobacterium</taxon>
    </lineage>
</organism>
<dbReference type="EMBL" id="JAWJZI010000012">
    <property type="protein sequence ID" value="MDV5171356.1"/>
    <property type="molecule type" value="Genomic_DNA"/>
</dbReference>
<reference evidence="8 9" key="1">
    <citation type="submission" date="2023-10" db="EMBL/GenBank/DDBJ databases">
        <title>Marine bacteria isolated from horseshoe crab.</title>
        <authorList>
            <person name="Cheng T.H."/>
        </authorList>
    </citation>
    <scope>NUCLEOTIDE SEQUENCE [LARGE SCALE GENOMIC DNA]</scope>
    <source>
        <strain evidence="8 9">HSC6</strain>
    </source>
</reference>
<dbReference type="RefSeq" id="WP_317524184.1">
    <property type="nucleotide sequence ID" value="NZ_JAWJZI010000012.1"/>
</dbReference>
<dbReference type="InterPro" id="IPR002491">
    <property type="entry name" value="ABC_transptr_periplasmic_BD"/>
</dbReference>
<keyword evidence="4" id="KW-0406">Ion transport</keyword>
<dbReference type="Proteomes" id="UP001186452">
    <property type="component" value="Unassembled WGS sequence"/>
</dbReference>
<evidence type="ECO:0000313" key="8">
    <source>
        <dbReference type="EMBL" id="MDV5171356.1"/>
    </source>
</evidence>
<keyword evidence="4" id="KW-0408">Iron</keyword>
<evidence type="ECO:0000313" key="9">
    <source>
        <dbReference type="Proteomes" id="UP001186452"/>
    </source>
</evidence>
<name>A0ABU3ZML2_9GAMM</name>
<comment type="similarity">
    <text evidence="2">Belongs to the bacterial solute-binding protein 8 family.</text>
</comment>
<dbReference type="SUPFAM" id="SSF53807">
    <property type="entry name" value="Helical backbone' metal receptor"/>
    <property type="match status" value="1"/>
</dbReference>
<evidence type="ECO:0000256" key="2">
    <source>
        <dbReference type="ARBA" id="ARBA00008814"/>
    </source>
</evidence>
<keyword evidence="9" id="KW-1185">Reference proteome</keyword>
<dbReference type="InterPro" id="IPR051313">
    <property type="entry name" value="Bact_iron-sidero_bind"/>
</dbReference>
<evidence type="ECO:0000256" key="5">
    <source>
        <dbReference type="ARBA" id="ARBA00022729"/>
    </source>
</evidence>
<gene>
    <name evidence="8" type="ORF">R2X38_20355</name>
</gene>
<proteinExistence type="inferred from homology"/>
<comment type="caution">
    <text evidence="8">The sequence shown here is derived from an EMBL/GenBank/DDBJ whole genome shotgun (WGS) entry which is preliminary data.</text>
</comment>
<dbReference type="PROSITE" id="PS50983">
    <property type="entry name" value="FE_B12_PBP"/>
    <property type="match status" value="1"/>
</dbReference>
<dbReference type="Gene3D" id="3.40.50.1980">
    <property type="entry name" value="Nitrogenase molybdenum iron protein domain"/>
    <property type="match status" value="2"/>
</dbReference>
<keyword evidence="3" id="KW-0813">Transport</keyword>
<keyword evidence="5 6" id="KW-0732">Signal</keyword>
<evidence type="ECO:0000256" key="1">
    <source>
        <dbReference type="ARBA" id="ARBA00004196"/>
    </source>
</evidence>
<feature type="domain" description="Fe/B12 periplasmic-binding" evidence="7">
    <location>
        <begin position="43"/>
        <end position="305"/>
    </location>
</feature>
<comment type="subcellular location">
    <subcellularLocation>
        <location evidence="1">Cell envelope</location>
    </subcellularLocation>
</comment>
<evidence type="ECO:0000256" key="6">
    <source>
        <dbReference type="SAM" id="SignalP"/>
    </source>
</evidence>